<dbReference type="EMBL" id="JAPFFF010000058">
    <property type="protein sequence ID" value="KAK8837728.1"/>
    <property type="molecule type" value="Genomic_DNA"/>
</dbReference>
<sequence length="918" mass="106611">MSEEVELADGSEDNHPAVLALKQLLESNQITPDTFNNLIFKFKKLHQAFAQSCSTEQILLRRTRDLNKELKSQKLTIQNSASQQQEHRTALSALRQFVTNIQTELDGTREQIDTTNANTAMKKKEASKLAEKVAKARDDQIMKLEPQKKQIQLEINALDDAITEKKKNIESLKDTAKYITEKMSQCDSKLSELEKQKRQADQKMLEISSIPIKTRQKSSAVEASHNTMLGEEKSVTQQLGAAEATLLQLHTQSHDLETEYQHISNDIDGMTQAVSDLKAKSEELRQKCSELTNTKQQREYDSRRIVKLIGEQNKEISGLGTKLDSIGKDIDKKEKEAMRLEEAMARLKVETETMLSQLQTLKADQTKEENNNRQLLQGLNKQMEQKEAALKAILAIEEVNQKVLEEIKSALVDKNRKQSIHDQLTKKEHELQIELTEVSLIRDRKAREFASMKKKTLDSKQLAMERNLDYMDLCRKQEQNALKLSECSEMYEKVKLDRNKNVNHIQTSRQLIVEYKEKIRILENEVEVLRAEFEQVDAAVKLQKNDLMQAFKRRDATKSDLKNAELAYKDLQGKIDFQMNETSRLNLVLQNLENQIQHHQDLYMKQSDDCANIQRELIDRQDQLCLVTEQFNRHEEVMRRGEMALKDREEEYKLLNLQLKDFQRQIDIIQRKVPQLKAYEDEITELQKQLDVERKDVDKITAKLEAPDLKERKRAYCGKDFTLKELEDKVSLYEQRINSKEQQLWEKQILLREIEEKISELQNDSKGDNKKIAKIYEKSGSLRAEQMSLRRKKMAAMAESSVYKIQGDELKEQKEAIKAELEAAGERTQRGEAFDEYAEKMITMHVRDRMSATGPRRGDEFLELDEDEERRPGRQHFDAYPTADGLSRPYGAFPVFQPGPPSGQLRHYRNETQRPIEL</sequence>
<accession>A0ABR2GUX3</accession>
<feature type="compositionally biased region" description="Basic and acidic residues" evidence="3">
    <location>
        <begin position="849"/>
        <end position="860"/>
    </location>
</feature>
<evidence type="ECO:0000256" key="3">
    <source>
        <dbReference type="SAM" id="MobiDB-lite"/>
    </source>
</evidence>
<name>A0ABR2GUX3_9EUKA</name>
<feature type="region of interest" description="Disordered" evidence="3">
    <location>
        <begin position="849"/>
        <end position="918"/>
    </location>
</feature>
<feature type="coiled-coil region" evidence="2">
    <location>
        <begin position="323"/>
        <end position="396"/>
    </location>
</feature>
<dbReference type="Gene3D" id="1.10.287.1490">
    <property type="match status" value="1"/>
</dbReference>
<dbReference type="PANTHER" id="PTHR32083">
    <property type="entry name" value="CILIA AND FLAGELLA-ASSOCIATED PROTEIN 58-RELATED"/>
    <property type="match status" value="1"/>
</dbReference>
<feature type="compositionally biased region" description="Basic and acidic residues" evidence="3">
    <location>
        <begin position="908"/>
        <end position="918"/>
    </location>
</feature>
<proteinExistence type="predicted"/>
<keyword evidence="5" id="KW-1185">Reference proteome</keyword>
<feature type="coiled-coil region" evidence="2">
    <location>
        <begin position="505"/>
        <end position="609"/>
    </location>
</feature>
<comment type="caution">
    <text evidence="4">The sequence shown here is derived from an EMBL/GenBank/DDBJ whole genome shotgun (WGS) entry which is preliminary data.</text>
</comment>
<organism evidence="4 5">
    <name type="scientific">Tritrichomonas musculus</name>
    <dbReference type="NCBI Taxonomy" id="1915356"/>
    <lineage>
        <taxon>Eukaryota</taxon>
        <taxon>Metamonada</taxon>
        <taxon>Parabasalia</taxon>
        <taxon>Tritrichomonadida</taxon>
        <taxon>Tritrichomonadidae</taxon>
        <taxon>Tritrichomonas</taxon>
    </lineage>
</organism>
<evidence type="ECO:0000256" key="2">
    <source>
        <dbReference type="SAM" id="Coils"/>
    </source>
</evidence>
<evidence type="ECO:0000256" key="1">
    <source>
        <dbReference type="ARBA" id="ARBA00023054"/>
    </source>
</evidence>
<evidence type="ECO:0000313" key="5">
    <source>
        <dbReference type="Proteomes" id="UP001470230"/>
    </source>
</evidence>
<dbReference type="PANTHER" id="PTHR32083:SF34">
    <property type="entry name" value="COILED-COIL DOMAIN-CONTAINING PROTEIN 146"/>
    <property type="match status" value="1"/>
</dbReference>
<reference evidence="4 5" key="1">
    <citation type="submission" date="2024-04" db="EMBL/GenBank/DDBJ databases">
        <title>Tritrichomonas musculus Genome.</title>
        <authorList>
            <person name="Alves-Ferreira E."/>
            <person name="Grigg M."/>
            <person name="Lorenzi H."/>
            <person name="Galac M."/>
        </authorList>
    </citation>
    <scope>NUCLEOTIDE SEQUENCE [LARGE SCALE GENOMIC DNA]</scope>
    <source>
        <strain evidence="4 5">EAF2021</strain>
    </source>
</reference>
<keyword evidence="1 2" id="KW-0175">Coiled coil</keyword>
<evidence type="ECO:0000313" key="4">
    <source>
        <dbReference type="EMBL" id="KAK8837728.1"/>
    </source>
</evidence>
<feature type="coiled-coil region" evidence="2">
    <location>
        <begin position="148"/>
        <end position="210"/>
    </location>
</feature>
<protein>
    <submittedName>
        <fullName evidence="4">Uncharacterized protein</fullName>
    </submittedName>
</protein>
<dbReference type="Proteomes" id="UP001470230">
    <property type="component" value="Unassembled WGS sequence"/>
</dbReference>
<feature type="coiled-coil region" evidence="2">
    <location>
        <begin position="267"/>
        <end position="294"/>
    </location>
</feature>
<feature type="coiled-coil region" evidence="2">
    <location>
        <begin position="645"/>
        <end position="771"/>
    </location>
</feature>
<gene>
    <name evidence="4" type="ORF">M9Y10_036263</name>
</gene>